<name>A0A484MM84_9ASTE</name>
<dbReference type="GO" id="GO:0006357">
    <property type="term" value="P:regulation of transcription by RNA polymerase II"/>
    <property type="evidence" value="ECO:0007669"/>
    <property type="project" value="TreeGrafter"/>
</dbReference>
<dbReference type="GO" id="GO:0046872">
    <property type="term" value="F:metal ion binding"/>
    <property type="evidence" value="ECO:0007669"/>
    <property type="project" value="UniProtKB-KW"/>
</dbReference>
<evidence type="ECO:0000256" key="3">
    <source>
        <dbReference type="ARBA" id="ARBA00022723"/>
    </source>
</evidence>
<dbReference type="SUPFAM" id="SSF51197">
    <property type="entry name" value="Clavaminate synthase-like"/>
    <property type="match status" value="1"/>
</dbReference>
<dbReference type="InterPro" id="IPR003347">
    <property type="entry name" value="JmjC_dom"/>
</dbReference>
<dbReference type="SMART" id="SM00558">
    <property type="entry name" value="JmjC"/>
    <property type="match status" value="1"/>
</dbReference>
<dbReference type="GO" id="GO:0031490">
    <property type="term" value="F:chromatin DNA binding"/>
    <property type="evidence" value="ECO:0007669"/>
    <property type="project" value="TreeGrafter"/>
</dbReference>
<keyword evidence="3" id="KW-0479">Metal-binding</keyword>
<reference evidence="6 7" key="1">
    <citation type="submission" date="2018-04" db="EMBL/GenBank/DDBJ databases">
        <authorList>
            <person name="Vogel A."/>
        </authorList>
    </citation>
    <scope>NUCLEOTIDE SEQUENCE [LARGE SCALE GENOMIC DNA]</scope>
</reference>
<dbReference type="Gene3D" id="2.60.120.650">
    <property type="entry name" value="Cupin"/>
    <property type="match status" value="1"/>
</dbReference>
<dbReference type="EMBL" id="OOIL02003813">
    <property type="protein sequence ID" value="VFQ89599.1"/>
    <property type="molecule type" value="Genomic_DNA"/>
</dbReference>
<evidence type="ECO:0000256" key="2">
    <source>
        <dbReference type="ARBA" id="ARBA00006801"/>
    </source>
</evidence>
<protein>
    <recommendedName>
        <fullName evidence="5">JmjC domain-containing protein</fullName>
    </recommendedName>
</protein>
<dbReference type="GO" id="GO:0000785">
    <property type="term" value="C:chromatin"/>
    <property type="evidence" value="ECO:0007669"/>
    <property type="project" value="TreeGrafter"/>
</dbReference>
<keyword evidence="7" id="KW-1185">Reference proteome</keyword>
<gene>
    <name evidence="6" type="ORF">CCAM_LOCUS31375</name>
</gene>
<dbReference type="GO" id="GO:0003712">
    <property type="term" value="F:transcription coregulator activity"/>
    <property type="evidence" value="ECO:0007669"/>
    <property type="project" value="TreeGrafter"/>
</dbReference>
<proteinExistence type="inferred from homology"/>
<evidence type="ECO:0000259" key="5">
    <source>
        <dbReference type="SMART" id="SM00558"/>
    </source>
</evidence>
<evidence type="ECO:0000313" key="7">
    <source>
        <dbReference type="Proteomes" id="UP000595140"/>
    </source>
</evidence>
<sequence>MLKLKDWPPSDKFEDLLPRHCDEFISALPFQEYTDPRDGILNVGVKLPHGIIKPDLGPKTYIAYGVSEELGRGDSVTKLHCDMSDAINILTHTAEVPLSKEQKFAIERLKEKHRAQNEREHVVGADHVLDHDDHQRFSFEGFGDGSGSALWDIFRREDVPKLNEYLVKHSREFRHTYCCPVKKVKLDLIKSFSSSP</sequence>
<evidence type="ECO:0000256" key="4">
    <source>
        <dbReference type="ARBA" id="ARBA00023242"/>
    </source>
</evidence>
<keyword evidence="4" id="KW-0539">Nucleus</keyword>
<evidence type="ECO:0000256" key="1">
    <source>
        <dbReference type="ARBA" id="ARBA00004123"/>
    </source>
</evidence>
<dbReference type="OrthoDB" id="1682560at2759"/>
<dbReference type="PANTHER" id="PTHR12549:SF37">
    <property type="entry name" value="LYSINE-SPECIFIC DEMETHYLASE JMJ26"/>
    <property type="match status" value="1"/>
</dbReference>
<comment type="similarity">
    <text evidence="2">Belongs to the JARID1 histone demethylase family.</text>
</comment>
<dbReference type="GO" id="GO:0032454">
    <property type="term" value="F:histone H3K9 demethylase activity"/>
    <property type="evidence" value="ECO:0007669"/>
    <property type="project" value="InterPro"/>
</dbReference>
<dbReference type="Proteomes" id="UP000595140">
    <property type="component" value="Unassembled WGS sequence"/>
</dbReference>
<dbReference type="PANTHER" id="PTHR12549">
    <property type="entry name" value="JMJC DOMAIN-CONTAINING HISTONE DEMETHYLATION PROTEIN"/>
    <property type="match status" value="1"/>
</dbReference>
<accession>A0A484MM84</accession>
<dbReference type="InterPro" id="IPR045109">
    <property type="entry name" value="LSDs-like"/>
</dbReference>
<dbReference type="GO" id="GO:0000118">
    <property type="term" value="C:histone deacetylase complex"/>
    <property type="evidence" value="ECO:0007669"/>
    <property type="project" value="TreeGrafter"/>
</dbReference>
<dbReference type="AlphaFoldDB" id="A0A484MM84"/>
<organism evidence="6 7">
    <name type="scientific">Cuscuta campestris</name>
    <dbReference type="NCBI Taxonomy" id="132261"/>
    <lineage>
        <taxon>Eukaryota</taxon>
        <taxon>Viridiplantae</taxon>
        <taxon>Streptophyta</taxon>
        <taxon>Embryophyta</taxon>
        <taxon>Tracheophyta</taxon>
        <taxon>Spermatophyta</taxon>
        <taxon>Magnoliopsida</taxon>
        <taxon>eudicotyledons</taxon>
        <taxon>Gunneridae</taxon>
        <taxon>Pentapetalae</taxon>
        <taxon>asterids</taxon>
        <taxon>lamiids</taxon>
        <taxon>Solanales</taxon>
        <taxon>Convolvulaceae</taxon>
        <taxon>Cuscuteae</taxon>
        <taxon>Cuscuta</taxon>
        <taxon>Cuscuta subgen. Grammica</taxon>
        <taxon>Cuscuta sect. Cleistogrammica</taxon>
    </lineage>
</organism>
<evidence type="ECO:0000313" key="6">
    <source>
        <dbReference type="EMBL" id="VFQ89599.1"/>
    </source>
</evidence>
<comment type="subcellular location">
    <subcellularLocation>
        <location evidence="1">Nucleus</location>
    </subcellularLocation>
</comment>
<feature type="domain" description="JmjC" evidence="5">
    <location>
        <begin position="17"/>
        <end position="193"/>
    </location>
</feature>